<accession>A0AAW8DAM9</accession>
<evidence type="ECO:0000256" key="2">
    <source>
        <dbReference type="SAM" id="SignalP"/>
    </source>
</evidence>
<dbReference type="EMBL" id="JAUSRD010000027">
    <property type="protein sequence ID" value="MDP9897364.1"/>
    <property type="molecule type" value="Genomic_DNA"/>
</dbReference>
<dbReference type="Proteomes" id="UP001242045">
    <property type="component" value="Unassembled WGS sequence"/>
</dbReference>
<evidence type="ECO:0000313" key="4">
    <source>
        <dbReference type="Proteomes" id="UP001242045"/>
    </source>
</evidence>
<keyword evidence="2" id="KW-0732">Signal</keyword>
<feature type="chain" id="PRO_5043420638" evidence="2">
    <location>
        <begin position="28"/>
        <end position="174"/>
    </location>
</feature>
<feature type="compositionally biased region" description="Gly residues" evidence="1">
    <location>
        <begin position="159"/>
        <end position="174"/>
    </location>
</feature>
<feature type="region of interest" description="Disordered" evidence="1">
    <location>
        <begin position="154"/>
        <end position="174"/>
    </location>
</feature>
<evidence type="ECO:0000256" key="1">
    <source>
        <dbReference type="SAM" id="MobiDB-lite"/>
    </source>
</evidence>
<organism evidence="3 4">
    <name type="scientific">Variovorax boronicumulans</name>
    <dbReference type="NCBI Taxonomy" id="436515"/>
    <lineage>
        <taxon>Bacteria</taxon>
        <taxon>Pseudomonadati</taxon>
        <taxon>Pseudomonadota</taxon>
        <taxon>Betaproteobacteria</taxon>
        <taxon>Burkholderiales</taxon>
        <taxon>Comamonadaceae</taxon>
        <taxon>Variovorax</taxon>
    </lineage>
</organism>
<evidence type="ECO:0000313" key="3">
    <source>
        <dbReference type="EMBL" id="MDP9897364.1"/>
    </source>
</evidence>
<comment type="caution">
    <text evidence="3">The sequence shown here is derived from an EMBL/GenBank/DDBJ whole genome shotgun (WGS) entry which is preliminary data.</text>
</comment>
<gene>
    <name evidence="3" type="ORF">J2W31_006508</name>
</gene>
<dbReference type="AlphaFoldDB" id="A0AAW8DAM9"/>
<protein>
    <submittedName>
        <fullName evidence="3">Uncharacterized protein</fullName>
    </submittedName>
</protein>
<sequence length="174" mass="17386">MRITRATTARSLGILVLSASLASSALAQRIPASSSDSGRRAVVAIDQATINNNINNAYNTANYAANVGNNAQNTANWAVALANDAQRAANQAMSAANNSYGRIVGQFSWNNCNGHTSSCTTASGLCITGFPIPPWPNVPGNLCPAGSGYHGGYTQDTGSPGGPGDGGGSGGAGG</sequence>
<dbReference type="RefSeq" id="WP_307687299.1">
    <property type="nucleotide sequence ID" value="NZ_JAUSRD010000027.1"/>
</dbReference>
<reference evidence="3" key="1">
    <citation type="submission" date="2023-07" db="EMBL/GenBank/DDBJ databases">
        <title>Sorghum-associated microbial communities from plants grown in Nebraska, USA.</title>
        <authorList>
            <person name="Schachtman D."/>
        </authorList>
    </citation>
    <scope>NUCLEOTIDE SEQUENCE</scope>
    <source>
        <strain evidence="3">DS3754</strain>
    </source>
</reference>
<name>A0AAW8DAM9_9BURK</name>
<feature type="signal peptide" evidence="2">
    <location>
        <begin position="1"/>
        <end position="27"/>
    </location>
</feature>
<proteinExistence type="predicted"/>